<feature type="chain" id="PRO_5011515537" description="SH3 domain-containing protein" evidence="1">
    <location>
        <begin position="22"/>
        <end position="578"/>
    </location>
</feature>
<dbReference type="RefSeq" id="WP_139212242.1">
    <property type="nucleotide sequence ID" value="NZ_FORA01000001.1"/>
</dbReference>
<gene>
    <name evidence="2" type="ORF">SAMN04488095_0987</name>
</gene>
<sequence>MLRSIFSFLAGLILLSGVATAQDWSGNWDSSFGQLRLVQDGGRVWGDYADRGVIEARVSADNSRVRGVFVYTDGRWGLLEFRHDGDRKFDGNWSWGVEIFDPSRRWAATRDTETPDGLRFANGAEGWPTQATGSEQAMIRQFAFFEAEGGILPEINWEPNPFADPEPSELGFWYGSYELTGLDGFASITLDIDHLDGGTTGLVNMQMQVLGLSECPEVMHVDLCAEILTYAGQGTVILEVEGVLFETSTGEEGFVAFRLPNSQDTHILRMGFGGGKDAYFAGLVHPRRGVDYQGYLTRSPHVCDVAACQGGRFGPLIASPEEWRGVFDRAGFLDPYNPDLDNRDVARRRPGAAPEAAPMRNGDSWLAETWAIHDETSYPVGVIEFARDASGKLTATGEMDTGAFTSAVAETFYMVRAETQATLEIAVTLFADGSSEQALGRMVVANPGTAAENPTGTLSLAGDIIDVTLVPVGDGDWRAGDVPAFGVYGTTFALHNIPAGSDLVLRSAPEVAAPATGQIDRLARGLLINNCQPDVDNIGFETGDVSVKLSILAATWCQIDAGAAGTGWVKGVFLYPEG</sequence>
<evidence type="ECO:0008006" key="4">
    <source>
        <dbReference type="Google" id="ProtNLM"/>
    </source>
</evidence>
<keyword evidence="1" id="KW-0732">Signal</keyword>
<proteinExistence type="predicted"/>
<dbReference type="Proteomes" id="UP000199110">
    <property type="component" value="Unassembled WGS sequence"/>
</dbReference>
<dbReference type="OrthoDB" id="7860393at2"/>
<protein>
    <recommendedName>
        <fullName evidence="4">SH3 domain-containing protein</fullName>
    </recommendedName>
</protein>
<evidence type="ECO:0000313" key="2">
    <source>
        <dbReference type="EMBL" id="SFI47786.1"/>
    </source>
</evidence>
<name>A0A1I3IIL6_9RHOB</name>
<evidence type="ECO:0000313" key="3">
    <source>
        <dbReference type="Proteomes" id="UP000199110"/>
    </source>
</evidence>
<feature type="signal peptide" evidence="1">
    <location>
        <begin position="1"/>
        <end position="21"/>
    </location>
</feature>
<dbReference type="AlphaFoldDB" id="A0A1I3IIL6"/>
<dbReference type="EMBL" id="FORA01000001">
    <property type="protein sequence ID" value="SFI47786.1"/>
    <property type="molecule type" value="Genomic_DNA"/>
</dbReference>
<organism evidence="2 3">
    <name type="scientific">Jannaschia pohangensis</name>
    <dbReference type="NCBI Taxonomy" id="390807"/>
    <lineage>
        <taxon>Bacteria</taxon>
        <taxon>Pseudomonadati</taxon>
        <taxon>Pseudomonadota</taxon>
        <taxon>Alphaproteobacteria</taxon>
        <taxon>Rhodobacterales</taxon>
        <taxon>Roseobacteraceae</taxon>
        <taxon>Jannaschia</taxon>
    </lineage>
</organism>
<evidence type="ECO:0000256" key="1">
    <source>
        <dbReference type="SAM" id="SignalP"/>
    </source>
</evidence>
<keyword evidence="3" id="KW-1185">Reference proteome</keyword>
<accession>A0A1I3IIL6</accession>
<dbReference type="STRING" id="390807.SAMN04488095_0987"/>
<reference evidence="2 3" key="1">
    <citation type="submission" date="2016-10" db="EMBL/GenBank/DDBJ databases">
        <authorList>
            <person name="de Groot N.N."/>
        </authorList>
    </citation>
    <scope>NUCLEOTIDE SEQUENCE [LARGE SCALE GENOMIC DNA]</scope>
    <source>
        <strain evidence="2 3">DSM 19073</strain>
    </source>
</reference>